<dbReference type="InterPro" id="IPR001254">
    <property type="entry name" value="Trypsin_dom"/>
</dbReference>
<evidence type="ECO:0000256" key="5">
    <source>
        <dbReference type="ARBA" id="ARBA00023157"/>
    </source>
</evidence>
<protein>
    <recommendedName>
        <fullName evidence="6">Peptidase S1 domain-containing protein</fullName>
    </recommendedName>
</protein>
<sequence length="359" mass="39146">VNISQHHQNPEPTDVKRYRPESYYHCCWCSWVFTVCFRPFSCPFPGYLPATLSENRPSISLPSCVPSWFCPSPSSVWCPPPSPSSSLLGPALHPQGFSPLSLFVAAPETSVSPIPEASEAPQALEAQEARITQCARGSQPWHVSLFKDLSFRCAGVLVDRNWVLTAAHCAESWLWAKLGDYHLLLPDGGEQLKISSVMIPHPKYKAGSGPSLPARTDEHDLLLMKLRRPAVLGPRVQVLPLARTCAVPGTRCQAAGWGTTSQPRVKYSKSLSCSEVTVLSPKECAASYPGVLTNNMICAGLDNGQDACQSDSGGPLVCNGALQGILSWGDYPCGSAHRPAVYTWICKYNSWIEKTIRTH</sequence>
<dbReference type="Ensembl" id="ENSVURT00010010028.1">
    <property type="protein sequence ID" value="ENSVURP00010008834.1"/>
    <property type="gene ID" value="ENSVURG00010006849.1"/>
</dbReference>
<dbReference type="InterPro" id="IPR018114">
    <property type="entry name" value="TRYPSIN_HIS"/>
</dbReference>
<dbReference type="PROSITE" id="PS00134">
    <property type="entry name" value="TRYPSIN_HIS"/>
    <property type="match status" value="1"/>
</dbReference>
<dbReference type="SMART" id="SM00020">
    <property type="entry name" value="Tryp_SPc"/>
    <property type="match status" value="1"/>
</dbReference>
<keyword evidence="2" id="KW-0645">Protease</keyword>
<name>A0A4X2KA55_VOMUR</name>
<dbReference type="Pfam" id="PF00089">
    <property type="entry name" value="Trypsin"/>
    <property type="match status" value="1"/>
</dbReference>
<reference evidence="7" key="3">
    <citation type="submission" date="2025-09" db="UniProtKB">
        <authorList>
            <consortium name="Ensembl"/>
        </authorList>
    </citation>
    <scope>IDENTIFICATION</scope>
</reference>
<dbReference type="Proteomes" id="UP000314987">
    <property type="component" value="Unassembled WGS sequence"/>
</dbReference>
<organism evidence="7 8">
    <name type="scientific">Vombatus ursinus</name>
    <name type="common">Common wombat</name>
    <dbReference type="NCBI Taxonomy" id="29139"/>
    <lineage>
        <taxon>Eukaryota</taxon>
        <taxon>Metazoa</taxon>
        <taxon>Chordata</taxon>
        <taxon>Craniata</taxon>
        <taxon>Vertebrata</taxon>
        <taxon>Euteleostomi</taxon>
        <taxon>Mammalia</taxon>
        <taxon>Metatheria</taxon>
        <taxon>Diprotodontia</taxon>
        <taxon>Vombatidae</taxon>
        <taxon>Vombatus</taxon>
    </lineage>
</organism>
<keyword evidence="8" id="KW-1185">Reference proteome</keyword>
<dbReference type="AlphaFoldDB" id="A0A4X2KA55"/>
<comment type="similarity">
    <text evidence="1">Belongs to the peptidase S1 family. Snake venom subfamily.</text>
</comment>
<reference evidence="8" key="1">
    <citation type="submission" date="2018-12" db="EMBL/GenBank/DDBJ databases">
        <authorList>
            <person name="Yazar S."/>
        </authorList>
    </citation>
    <scope>NUCLEOTIDE SEQUENCE [LARGE SCALE GENOMIC DNA]</scope>
</reference>
<dbReference type="FunFam" id="2.40.10.10:FF:000010">
    <property type="entry name" value="Kallikrein related peptidase 11"/>
    <property type="match status" value="1"/>
</dbReference>
<dbReference type="InterPro" id="IPR009003">
    <property type="entry name" value="Peptidase_S1_PA"/>
</dbReference>
<evidence type="ECO:0000313" key="8">
    <source>
        <dbReference type="Proteomes" id="UP000314987"/>
    </source>
</evidence>
<dbReference type="CDD" id="cd00190">
    <property type="entry name" value="Tryp_SPc"/>
    <property type="match status" value="1"/>
</dbReference>
<reference evidence="7" key="2">
    <citation type="submission" date="2025-08" db="UniProtKB">
        <authorList>
            <consortium name="Ensembl"/>
        </authorList>
    </citation>
    <scope>IDENTIFICATION</scope>
</reference>
<gene>
    <name evidence="7" type="primary">KLK10</name>
</gene>
<evidence type="ECO:0000256" key="1">
    <source>
        <dbReference type="ARBA" id="ARBA00009228"/>
    </source>
</evidence>
<dbReference type="PRINTS" id="PR00722">
    <property type="entry name" value="CHYMOTRYPSIN"/>
</dbReference>
<dbReference type="GeneTree" id="ENSGT00940000162323"/>
<feature type="domain" description="Peptidase S1" evidence="6">
    <location>
        <begin position="123"/>
        <end position="357"/>
    </location>
</feature>
<evidence type="ECO:0000313" key="7">
    <source>
        <dbReference type="Ensembl" id="ENSVURP00010008834.1"/>
    </source>
</evidence>
<dbReference type="GO" id="GO:0004252">
    <property type="term" value="F:serine-type endopeptidase activity"/>
    <property type="evidence" value="ECO:0007669"/>
    <property type="project" value="InterPro"/>
</dbReference>
<dbReference type="PANTHER" id="PTHR24271:SF66">
    <property type="entry name" value="KALLIKREIN-10"/>
    <property type="match status" value="1"/>
</dbReference>
<dbReference type="PANTHER" id="PTHR24271">
    <property type="entry name" value="KALLIKREIN-RELATED"/>
    <property type="match status" value="1"/>
</dbReference>
<dbReference type="InterPro" id="IPR043504">
    <property type="entry name" value="Peptidase_S1_PA_chymotrypsin"/>
</dbReference>
<evidence type="ECO:0000256" key="2">
    <source>
        <dbReference type="ARBA" id="ARBA00022670"/>
    </source>
</evidence>
<dbReference type="SUPFAM" id="SSF50494">
    <property type="entry name" value="Trypsin-like serine proteases"/>
    <property type="match status" value="1"/>
</dbReference>
<dbReference type="GO" id="GO:0006508">
    <property type="term" value="P:proteolysis"/>
    <property type="evidence" value="ECO:0007669"/>
    <property type="project" value="UniProtKB-KW"/>
</dbReference>
<evidence type="ECO:0000259" key="6">
    <source>
        <dbReference type="PROSITE" id="PS50240"/>
    </source>
</evidence>
<keyword evidence="5" id="KW-1015">Disulfide bond</keyword>
<keyword evidence="4" id="KW-0720">Serine protease</keyword>
<accession>A0A4X2KA55</accession>
<dbReference type="OMA" id="PKECAAS"/>
<proteinExistence type="inferred from homology"/>
<evidence type="ECO:0000256" key="4">
    <source>
        <dbReference type="ARBA" id="ARBA00022825"/>
    </source>
</evidence>
<keyword evidence="3" id="KW-0378">Hydrolase</keyword>
<dbReference type="GO" id="GO:0030141">
    <property type="term" value="C:secretory granule"/>
    <property type="evidence" value="ECO:0007669"/>
    <property type="project" value="TreeGrafter"/>
</dbReference>
<evidence type="ECO:0000256" key="3">
    <source>
        <dbReference type="ARBA" id="ARBA00022801"/>
    </source>
</evidence>
<dbReference type="PROSITE" id="PS50240">
    <property type="entry name" value="TRYPSIN_DOM"/>
    <property type="match status" value="1"/>
</dbReference>
<dbReference type="InterPro" id="IPR001314">
    <property type="entry name" value="Peptidase_S1A"/>
</dbReference>
<dbReference type="Gene3D" id="2.40.10.10">
    <property type="entry name" value="Trypsin-like serine proteases"/>
    <property type="match status" value="2"/>
</dbReference>